<dbReference type="AlphaFoldDB" id="A0A1H3YPN9"/>
<evidence type="ECO:0000313" key="2">
    <source>
        <dbReference type="EMBL" id="SEA13495.1"/>
    </source>
</evidence>
<dbReference type="EMBL" id="FNRD01000002">
    <property type="protein sequence ID" value="SEA13495.1"/>
    <property type="molecule type" value="Genomic_DNA"/>
</dbReference>
<feature type="chain" id="PRO_5011621921" evidence="1">
    <location>
        <begin position="19"/>
        <end position="115"/>
    </location>
</feature>
<keyword evidence="3" id="KW-1185">Reference proteome</keyword>
<accession>A0A1H3YPN9</accession>
<dbReference type="STRING" id="150146.SAMN05443667_10279"/>
<dbReference type="SUPFAM" id="SSF82185">
    <property type="entry name" value="Histone H3 K4-specific methyltransferase SET7/9 N-terminal domain"/>
    <property type="match status" value="1"/>
</dbReference>
<dbReference type="Pfam" id="PF07661">
    <property type="entry name" value="MORN_2"/>
    <property type="match status" value="2"/>
</dbReference>
<feature type="signal peptide" evidence="1">
    <location>
        <begin position="1"/>
        <end position="18"/>
    </location>
</feature>
<dbReference type="Proteomes" id="UP000198951">
    <property type="component" value="Unassembled WGS sequence"/>
</dbReference>
<dbReference type="OrthoDB" id="1467310at2"/>
<protein>
    <submittedName>
        <fullName evidence="2">MORN repeat variant</fullName>
    </submittedName>
</protein>
<dbReference type="RefSeq" id="WP_091085067.1">
    <property type="nucleotide sequence ID" value="NZ_FNRD01000002.1"/>
</dbReference>
<gene>
    <name evidence="2" type="ORF">SAMN05443667_10279</name>
</gene>
<reference evidence="3" key="1">
    <citation type="submission" date="2016-10" db="EMBL/GenBank/DDBJ databases">
        <authorList>
            <person name="Varghese N."/>
            <person name="Submissions S."/>
        </authorList>
    </citation>
    <scope>NUCLEOTIDE SEQUENCE [LARGE SCALE GENOMIC DNA]</scope>
    <source>
        <strain evidence="3">DSM 22376</strain>
    </source>
</reference>
<name>A0A1H3YPN9_9FLAO</name>
<dbReference type="Gene3D" id="2.20.110.10">
    <property type="entry name" value="Histone H3 K4-specific methyltransferase SET7/9 N-terminal domain"/>
    <property type="match status" value="1"/>
</dbReference>
<evidence type="ECO:0000256" key="1">
    <source>
        <dbReference type="SAM" id="SignalP"/>
    </source>
</evidence>
<organism evidence="2 3">
    <name type="scientific">Flavobacterium gillisiae</name>
    <dbReference type="NCBI Taxonomy" id="150146"/>
    <lineage>
        <taxon>Bacteria</taxon>
        <taxon>Pseudomonadati</taxon>
        <taxon>Bacteroidota</taxon>
        <taxon>Flavobacteriia</taxon>
        <taxon>Flavobacteriales</taxon>
        <taxon>Flavobacteriaceae</taxon>
        <taxon>Flavobacterium</taxon>
    </lineage>
</organism>
<proteinExistence type="predicted"/>
<dbReference type="InterPro" id="IPR011652">
    <property type="entry name" value="MORN_2"/>
</dbReference>
<evidence type="ECO:0000313" key="3">
    <source>
        <dbReference type="Proteomes" id="UP000198951"/>
    </source>
</evidence>
<sequence length="115" mass="13033">MKKYIMIAAVLLSGMMFAQNTKPKLEAVGKLVKATYFHDNGKVQQEGFYKNGKLQGEWTSYDTNGVKTAIATYDKGQKTGKWFFWNDTVLSEVDYSNNQIASVKNWKHDALVIAE</sequence>
<keyword evidence="1" id="KW-0732">Signal</keyword>